<protein>
    <submittedName>
        <fullName evidence="2">Hypothetical_protein</fullName>
    </submittedName>
</protein>
<evidence type="ECO:0000256" key="1">
    <source>
        <dbReference type="SAM" id="MobiDB-lite"/>
    </source>
</evidence>
<proteinExistence type="predicted"/>
<sequence length="341" mass="37695">MSDKQERLTEAELDRTLKVYLAHKATRSMAEIAKKQYMEGKTNTSEFLEMTAAMTDCLTEAHNIFADKEIQEVMDMEDKWKEARARIKAAKDPLEGYKSKVESAILAHQMSPMAAATATILLGLSGPESQELSIEVRVAEWLSIFVDETCSSRLLAYNVQVAESVAGGMRQWRKVLKRLDAPLVPETERLAHLNRITLEAAENEKQRSTTQRIEGGGTHTTRPRDIFRTPPRDGSDLLEGGAPYAPIIGADGSQVAALDMSSFGALTEESQLRVQDTITHLMREQKTAPRVSNHTQGPRNSQNSGRGVGYRGNYRGNGGGNRHGNYRGGEAQEDFPSDSKS</sequence>
<feature type="compositionally biased region" description="Polar residues" evidence="1">
    <location>
        <begin position="290"/>
        <end position="302"/>
    </location>
</feature>
<evidence type="ECO:0000313" key="2">
    <source>
        <dbReference type="EMBL" id="SYZ67193.1"/>
    </source>
</evidence>
<feature type="compositionally biased region" description="Gly residues" evidence="1">
    <location>
        <begin position="306"/>
        <end position="322"/>
    </location>
</feature>
<feature type="region of interest" description="Disordered" evidence="1">
    <location>
        <begin position="286"/>
        <end position="341"/>
    </location>
</feature>
<evidence type="ECO:0000313" key="3">
    <source>
        <dbReference type="Proteomes" id="UP000319462"/>
    </source>
</evidence>
<gene>
    <name evidence="2" type="ORF">LBRM2904_28.0050</name>
</gene>
<dbReference type="AlphaFoldDB" id="A0A3P3ZAB3"/>
<feature type="compositionally biased region" description="Acidic residues" evidence="1">
    <location>
        <begin position="331"/>
        <end position="341"/>
    </location>
</feature>
<dbReference type="EMBL" id="LS997627">
    <property type="protein sequence ID" value="SYZ67193.1"/>
    <property type="molecule type" value="Genomic_DNA"/>
</dbReference>
<feature type="region of interest" description="Disordered" evidence="1">
    <location>
        <begin position="201"/>
        <end position="241"/>
    </location>
</feature>
<accession>A0A3P3ZAB3</accession>
<dbReference type="Proteomes" id="UP000319462">
    <property type="component" value="Chromosome 28"/>
</dbReference>
<organism evidence="2 3">
    <name type="scientific">Leishmania braziliensis MHOM/BR/75/M2904</name>
    <dbReference type="NCBI Taxonomy" id="420245"/>
    <lineage>
        <taxon>Eukaryota</taxon>
        <taxon>Discoba</taxon>
        <taxon>Euglenozoa</taxon>
        <taxon>Kinetoplastea</taxon>
        <taxon>Metakinetoplastina</taxon>
        <taxon>Trypanosomatida</taxon>
        <taxon>Trypanosomatidae</taxon>
        <taxon>Leishmaniinae</taxon>
        <taxon>Leishmania</taxon>
        <taxon>Leishmania braziliensis species complex</taxon>
    </lineage>
</organism>
<reference evidence="2 3" key="1">
    <citation type="submission" date="2018-09" db="EMBL/GenBank/DDBJ databases">
        <authorList>
            <person name="Peiro R."/>
            <person name="Begona"/>
            <person name="Cbmso G."/>
            <person name="Lopez M."/>
            <person name="Gonzalez S."/>
        </authorList>
    </citation>
    <scope>NUCLEOTIDE SEQUENCE [LARGE SCALE GENOMIC DNA]</scope>
</reference>
<feature type="compositionally biased region" description="Basic and acidic residues" evidence="1">
    <location>
        <begin position="222"/>
        <end position="235"/>
    </location>
</feature>
<name>A0A3P3ZAB3_LEIBR</name>